<feature type="region of interest" description="Disordered" evidence="1">
    <location>
        <begin position="1"/>
        <end position="58"/>
    </location>
</feature>
<organism evidence="2 3">
    <name type="scientific">Adineta steineri</name>
    <dbReference type="NCBI Taxonomy" id="433720"/>
    <lineage>
        <taxon>Eukaryota</taxon>
        <taxon>Metazoa</taxon>
        <taxon>Spiralia</taxon>
        <taxon>Gnathifera</taxon>
        <taxon>Rotifera</taxon>
        <taxon>Eurotatoria</taxon>
        <taxon>Bdelloidea</taxon>
        <taxon>Adinetida</taxon>
        <taxon>Adinetidae</taxon>
        <taxon>Adineta</taxon>
    </lineage>
</organism>
<gene>
    <name evidence="2" type="ORF">VCS650_LOCUS43918</name>
</gene>
<dbReference type="EMBL" id="CAJNON010005929">
    <property type="protein sequence ID" value="CAF1537624.1"/>
    <property type="molecule type" value="Genomic_DNA"/>
</dbReference>
<reference evidence="2" key="1">
    <citation type="submission" date="2021-02" db="EMBL/GenBank/DDBJ databases">
        <authorList>
            <person name="Nowell W R."/>
        </authorList>
    </citation>
    <scope>NUCLEOTIDE SEQUENCE</scope>
</reference>
<evidence type="ECO:0000313" key="2">
    <source>
        <dbReference type="EMBL" id="CAF1537624.1"/>
    </source>
</evidence>
<accession>A0A815VNU9</accession>
<feature type="non-terminal residue" evidence="2">
    <location>
        <position position="1"/>
    </location>
</feature>
<dbReference type="Proteomes" id="UP000663891">
    <property type="component" value="Unassembled WGS sequence"/>
</dbReference>
<name>A0A815VNU9_9BILA</name>
<feature type="compositionally biased region" description="Basic and acidic residues" evidence="1">
    <location>
        <begin position="1"/>
        <end position="17"/>
    </location>
</feature>
<proteinExistence type="predicted"/>
<protein>
    <submittedName>
        <fullName evidence="2">Uncharacterized protein</fullName>
    </submittedName>
</protein>
<feature type="compositionally biased region" description="Polar residues" evidence="1">
    <location>
        <begin position="18"/>
        <end position="33"/>
    </location>
</feature>
<sequence>QGLHHQADRLDLLDHHQSSPSKAPTPYASTGPITTGAPPYHQRIKQSSSASTGPWAPP</sequence>
<evidence type="ECO:0000313" key="3">
    <source>
        <dbReference type="Proteomes" id="UP000663891"/>
    </source>
</evidence>
<comment type="caution">
    <text evidence="2">The sequence shown here is derived from an EMBL/GenBank/DDBJ whole genome shotgun (WGS) entry which is preliminary data.</text>
</comment>
<dbReference type="AlphaFoldDB" id="A0A815VNU9"/>
<evidence type="ECO:0000256" key="1">
    <source>
        <dbReference type="SAM" id="MobiDB-lite"/>
    </source>
</evidence>